<name>A0A972H1N0_9BACL</name>
<protein>
    <submittedName>
        <fullName evidence="2">Uncharacterized protein</fullName>
    </submittedName>
</protein>
<dbReference type="EMBL" id="WHOD01000121">
    <property type="protein sequence ID" value="NOU97802.1"/>
    <property type="molecule type" value="Genomic_DNA"/>
</dbReference>
<reference evidence="2" key="1">
    <citation type="submission" date="2019-10" db="EMBL/GenBank/DDBJ databases">
        <title>Description of Paenibacillus glebae sp. nov.</title>
        <authorList>
            <person name="Carlier A."/>
            <person name="Qi S."/>
        </authorList>
    </citation>
    <scope>NUCLEOTIDE SEQUENCE</scope>
    <source>
        <strain evidence="2">LMG 31456</strain>
    </source>
</reference>
<feature type="transmembrane region" description="Helical" evidence="1">
    <location>
        <begin position="43"/>
        <end position="65"/>
    </location>
</feature>
<evidence type="ECO:0000313" key="3">
    <source>
        <dbReference type="Proteomes" id="UP000641588"/>
    </source>
</evidence>
<accession>A0A972H1N0</accession>
<keyword evidence="3" id="KW-1185">Reference proteome</keyword>
<sequence>MNKPNMKLRVAWIIPNIFMYIFFIGISVFVLNNSNGLQHINQLVIWVVILILLLFTALFGTFRILSWIKQGKL</sequence>
<keyword evidence="1" id="KW-0472">Membrane</keyword>
<keyword evidence="1" id="KW-1133">Transmembrane helix</keyword>
<proteinExistence type="predicted"/>
<dbReference type="Proteomes" id="UP000641588">
    <property type="component" value="Unassembled WGS sequence"/>
</dbReference>
<evidence type="ECO:0000313" key="2">
    <source>
        <dbReference type="EMBL" id="NOU97802.1"/>
    </source>
</evidence>
<evidence type="ECO:0000256" key="1">
    <source>
        <dbReference type="SAM" id="Phobius"/>
    </source>
</evidence>
<comment type="caution">
    <text evidence="2">The sequence shown here is derived from an EMBL/GenBank/DDBJ whole genome shotgun (WGS) entry which is preliminary data.</text>
</comment>
<organism evidence="2 3">
    <name type="scientific">Paenibacillus foliorum</name>
    <dbReference type="NCBI Taxonomy" id="2654974"/>
    <lineage>
        <taxon>Bacteria</taxon>
        <taxon>Bacillati</taxon>
        <taxon>Bacillota</taxon>
        <taxon>Bacilli</taxon>
        <taxon>Bacillales</taxon>
        <taxon>Paenibacillaceae</taxon>
        <taxon>Paenibacillus</taxon>
    </lineage>
</organism>
<feature type="transmembrane region" description="Helical" evidence="1">
    <location>
        <begin position="12"/>
        <end position="31"/>
    </location>
</feature>
<dbReference type="AlphaFoldDB" id="A0A972H1N0"/>
<keyword evidence="1" id="KW-0812">Transmembrane</keyword>
<gene>
    <name evidence="2" type="ORF">GC093_31910</name>
</gene>